<comment type="subcellular location">
    <subcellularLocation>
        <location evidence="1">Cell membrane</location>
        <topology evidence="1">Peripheral membrane protein</topology>
    </subcellularLocation>
</comment>
<evidence type="ECO:0000256" key="4">
    <source>
        <dbReference type="ARBA" id="ARBA00022741"/>
    </source>
</evidence>
<keyword evidence="15" id="KW-1185">Reference proteome</keyword>
<dbReference type="EMBL" id="AP028907">
    <property type="protein sequence ID" value="BES81868.1"/>
    <property type="molecule type" value="Genomic_DNA"/>
</dbReference>
<dbReference type="Proteomes" id="UP001341135">
    <property type="component" value="Chromosome"/>
</dbReference>
<dbReference type="Pfam" id="PF00005">
    <property type="entry name" value="ABC_tran"/>
    <property type="match status" value="1"/>
</dbReference>
<dbReference type="CDD" id="cd03257">
    <property type="entry name" value="ABC_NikE_OppD_transporters"/>
    <property type="match status" value="1"/>
</dbReference>
<dbReference type="EC" id="7.2.2.11" evidence="10"/>
<evidence type="ECO:0000256" key="12">
    <source>
        <dbReference type="ARBA" id="ARBA00048610"/>
    </source>
</evidence>
<evidence type="ECO:0000256" key="11">
    <source>
        <dbReference type="ARBA" id="ARBA00044143"/>
    </source>
</evidence>
<dbReference type="PANTHER" id="PTHR43297">
    <property type="entry name" value="OLIGOPEPTIDE TRANSPORT ATP-BINDING PROTEIN APPD"/>
    <property type="match status" value="1"/>
</dbReference>
<evidence type="ECO:0000313" key="15">
    <source>
        <dbReference type="Proteomes" id="UP001341135"/>
    </source>
</evidence>
<dbReference type="Gene3D" id="3.40.50.300">
    <property type="entry name" value="P-loop containing nucleotide triphosphate hydrolases"/>
    <property type="match status" value="1"/>
</dbReference>
<dbReference type="SUPFAM" id="SSF52540">
    <property type="entry name" value="P-loop containing nucleoside triphosphate hydrolases"/>
    <property type="match status" value="1"/>
</dbReference>
<organism evidence="14 15">
    <name type="scientific">Pyrodictium abyssi</name>
    <dbReference type="NCBI Taxonomy" id="54256"/>
    <lineage>
        <taxon>Archaea</taxon>
        <taxon>Thermoproteota</taxon>
        <taxon>Thermoprotei</taxon>
        <taxon>Desulfurococcales</taxon>
        <taxon>Pyrodictiaceae</taxon>
        <taxon>Pyrodictium</taxon>
    </lineage>
</organism>
<reference evidence="14 15" key="1">
    <citation type="submission" date="2023-09" db="EMBL/GenBank/DDBJ databases">
        <title>Pyrofollis japonicus gen. nov. sp. nov., a novel member of the family Pyrodictiaceae isolated from the Iheya North hydrothermal field.</title>
        <authorList>
            <person name="Miyazaki U."/>
            <person name="Sanari M."/>
            <person name="Tame A."/>
            <person name="Kitajima M."/>
            <person name="Okamoto A."/>
            <person name="Sawayama S."/>
            <person name="Miyazaki J."/>
            <person name="Takai K."/>
            <person name="Nakagawa S."/>
        </authorList>
    </citation>
    <scope>NUCLEOTIDE SEQUENCE [LARGE SCALE GENOMIC DNA]</scope>
    <source>
        <strain evidence="14 15">AV2</strain>
    </source>
</reference>
<evidence type="ECO:0000256" key="3">
    <source>
        <dbReference type="ARBA" id="ARBA00022475"/>
    </source>
</evidence>
<evidence type="ECO:0000256" key="6">
    <source>
        <dbReference type="ARBA" id="ARBA00022967"/>
    </source>
</evidence>
<dbReference type="Pfam" id="PF08352">
    <property type="entry name" value="oligo_HPY"/>
    <property type="match status" value="1"/>
</dbReference>
<keyword evidence="8" id="KW-0472">Membrane</keyword>
<keyword evidence="7" id="KW-0406">Ion transport</keyword>
<keyword evidence="3" id="KW-1003">Cell membrane</keyword>
<dbReference type="InterPro" id="IPR003439">
    <property type="entry name" value="ABC_transporter-like_ATP-bd"/>
</dbReference>
<dbReference type="RefSeq" id="WP_338248656.1">
    <property type="nucleotide sequence ID" value="NZ_AP028907.1"/>
</dbReference>
<evidence type="ECO:0000256" key="10">
    <source>
        <dbReference type="ARBA" id="ARBA00039098"/>
    </source>
</evidence>
<dbReference type="GeneID" id="89289447"/>
<comment type="catalytic activity">
    <reaction evidence="12">
        <text>Ni(2+)(out) + ATP + H2O = Ni(2+)(in) + ADP + phosphate + H(+)</text>
        <dbReference type="Rhea" id="RHEA:15557"/>
        <dbReference type="ChEBI" id="CHEBI:15377"/>
        <dbReference type="ChEBI" id="CHEBI:15378"/>
        <dbReference type="ChEBI" id="CHEBI:30616"/>
        <dbReference type="ChEBI" id="CHEBI:43474"/>
        <dbReference type="ChEBI" id="CHEBI:49786"/>
        <dbReference type="ChEBI" id="CHEBI:456216"/>
        <dbReference type="EC" id="7.2.2.11"/>
    </reaction>
    <physiologicalReaction direction="left-to-right" evidence="12">
        <dbReference type="Rhea" id="RHEA:15558"/>
    </physiologicalReaction>
</comment>
<name>A0ABM8IZX7_9CREN</name>
<accession>A0ABM8IZX7</accession>
<keyword evidence="2" id="KW-0813">Transport</keyword>
<keyword evidence="6" id="KW-1278">Translocase</keyword>
<protein>
    <recommendedName>
        <fullName evidence="11">Nickel import system ATP-binding protein NikD</fullName>
        <ecNumber evidence="10">7.2.2.11</ecNumber>
    </recommendedName>
</protein>
<dbReference type="PANTHER" id="PTHR43297:SF13">
    <property type="entry name" value="NICKEL ABC TRANSPORTER, ATP-BINDING PROTEIN"/>
    <property type="match status" value="1"/>
</dbReference>
<keyword evidence="4" id="KW-0547">Nucleotide-binding</keyword>
<keyword evidence="5 14" id="KW-0067">ATP-binding</keyword>
<evidence type="ECO:0000256" key="2">
    <source>
        <dbReference type="ARBA" id="ARBA00022448"/>
    </source>
</evidence>
<evidence type="ECO:0000313" key="14">
    <source>
        <dbReference type="EMBL" id="BES81868.1"/>
    </source>
</evidence>
<evidence type="ECO:0000259" key="13">
    <source>
        <dbReference type="PROSITE" id="PS50893"/>
    </source>
</evidence>
<gene>
    <name evidence="14" type="ORF">PABY_14350</name>
</gene>
<dbReference type="InterPro" id="IPR003593">
    <property type="entry name" value="AAA+_ATPase"/>
</dbReference>
<proteinExistence type="predicted"/>
<dbReference type="InterPro" id="IPR027417">
    <property type="entry name" value="P-loop_NTPase"/>
</dbReference>
<dbReference type="NCBIfam" id="TIGR01727">
    <property type="entry name" value="oligo_HPY"/>
    <property type="match status" value="1"/>
</dbReference>
<dbReference type="SMART" id="SM00382">
    <property type="entry name" value="AAA"/>
    <property type="match status" value="1"/>
</dbReference>
<feature type="domain" description="ABC transporter" evidence="13">
    <location>
        <begin position="14"/>
        <end position="268"/>
    </location>
</feature>
<dbReference type="InterPro" id="IPR013563">
    <property type="entry name" value="Oligopep_ABC_C"/>
</dbReference>
<dbReference type="PROSITE" id="PS50893">
    <property type="entry name" value="ABC_TRANSPORTER_2"/>
    <property type="match status" value="1"/>
</dbReference>
<evidence type="ECO:0000256" key="7">
    <source>
        <dbReference type="ARBA" id="ARBA00023065"/>
    </source>
</evidence>
<dbReference type="InterPro" id="IPR050388">
    <property type="entry name" value="ABC_Ni/Peptide_Import"/>
</dbReference>
<sequence length="336" mass="37849">MARELRCKDPIVEVRGLYVNFYTYAGVVKAIEDVSFCIERGETYCLVGETGCGKSVTSRALTRLIRPPGRIERGEIIYYPEPGKPVDIMKLSEEELNRIRGNEIAYIFQDPGAALDPLYVIGYQVSETMLVHGKIRKLKEGIGRAVELLRRTLIPDPESRVKAYPHELSGGMRQRSVISIGLANKPKLLIADEPTTALDATVQAQVMELLRRLKREEGLTLLLITHNMGLVAEMCDRVAVMYAGHIVEEAPVVELFRRPMHPYTRALLRAVPDPTRKIEKLESIPGTVPNLVNPPPGCRFHPRCPHAMPVCSQRRPPYTRVSESHYVACWLYPEKA</sequence>
<evidence type="ECO:0000256" key="1">
    <source>
        <dbReference type="ARBA" id="ARBA00004202"/>
    </source>
</evidence>
<evidence type="ECO:0000256" key="5">
    <source>
        <dbReference type="ARBA" id="ARBA00022840"/>
    </source>
</evidence>
<evidence type="ECO:0000256" key="9">
    <source>
        <dbReference type="ARBA" id="ARBA00038669"/>
    </source>
</evidence>
<dbReference type="GO" id="GO:0005524">
    <property type="term" value="F:ATP binding"/>
    <property type="evidence" value="ECO:0007669"/>
    <property type="project" value="UniProtKB-KW"/>
</dbReference>
<evidence type="ECO:0000256" key="8">
    <source>
        <dbReference type="ARBA" id="ARBA00023136"/>
    </source>
</evidence>
<comment type="subunit">
    <text evidence="9">The complex is composed of two ATP-binding proteins (NikD and NikE), two transmembrane proteins (NikB and NikC) and a solute-binding protein (NikA).</text>
</comment>